<evidence type="ECO:0000256" key="2">
    <source>
        <dbReference type="ARBA" id="ARBA00009597"/>
    </source>
</evidence>
<name>A0A8I3WTF0_CALJA</name>
<dbReference type="InterPro" id="IPR007379">
    <property type="entry name" value="Tim44-like_dom"/>
</dbReference>
<evidence type="ECO:0000256" key="3">
    <source>
        <dbReference type="ARBA" id="ARBA00022792"/>
    </source>
</evidence>
<dbReference type="GeneTree" id="ENSGT00390000000051"/>
<keyword evidence="3" id="KW-0999">Mitochondrion inner membrane</keyword>
<dbReference type="PANTHER" id="PTHR10721">
    <property type="entry name" value="MITOCHONDRIAL IMPORT INNER MEMBRANE TRANSLOCASE SUBUNIT TIM44"/>
    <property type="match status" value="1"/>
</dbReference>
<dbReference type="Ensembl" id="ENSCJAT00000127609.1">
    <property type="protein sequence ID" value="ENSCJAP00000089061.1"/>
    <property type="gene ID" value="ENSCJAG00000070680.1"/>
</dbReference>
<keyword evidence="5" id="KW-0496">Mitochondrion</keyword>
<evidence type="ECO:0000256" key="5">
    <source>
        <dbReference type="ARBA" id="ARBA00023128"/>
    </source>
</evidence>
<dbReference type="GO" id="GO:0030150">
    <property type="term" value="P:protein import into mitochondrial matrix"/>
    <property type="evidence" value="ECO:0007669"/>
    <property type="project" value="TreeGrafter"/>
</dbReference>
<feature type="transmembrane region" description="Helical" evidence="8">
    <location>
        <begin position="244"/>
        <end position="266"/>
    </location>
</feature>
<dbReference type="InterPro" id="IPR032710">
    <property type="entry name" value="NTF2-like_dom_sf"/>
</dbReference>
<dbReference type="SUPFAM" id="SSF54427">
    <property type="entry name" value="NTF2-like"/>
    <property type="match status" value="1"/>
</dbReference>
<accession>A0A8I3WTF0</accession>
<evidence type="ECO:0000256" key="4">
    <source>
        <dbReference type="ARBA" id="ARBA00022946"/>
    </source>
</evidence>
<dbReference type="Pfam" id="PF04280">
    <property type="entry name" value="Tim44"/>
    <property type="match status" value="1"/>
</dbReference>
<dbReference type="Proteomes" id="UP000008225">
    <property type="component" value="Chromosome 4"/>
</dbReference>
<evidence type="ECO:0000313" key="10">
    <source>
        <dbReference type="Ensembl" id="ENSCJAP00000089061.1"/>
    </source>
</evidence>
<evidence type="ECO:0000256" key="1">
    <source>
        <dbReference type="ARBA" id="ARBA00004273"/>
    </source>
</evidence>
<evidence type="ECO:0000256" key="8">
    <source>
        <dbReference type="SAM" id="Phobius"/>
    </source>
</evidence>
<feature type="domain" description="Tim44-like" evidence="9">
    <location>
        <begin position="105"/>
        <end position="195"/>
    </location>
</feature>
<proteinExistence type="inferred from homology"/>
<dbReference type="Gene3D" id="3.10.450.240">
    <property type="match status" value="1"/>
</dbReference>
<reference evidence="10 11" key="1">
    <citation type="submission" date="2009-03" db="EMBL/GenBank/DDBJ databases">
        <authorList>
            <person name="Warren W."/>
            <person name="Ye L."/>
            <person name="Minx P."/>
            <person name="Worley K."/>
            <person name="Gibbs R."/>
            <person name="Wilson R.K."/>
        </authorList>
    </citation>
    <scope>NUCLEOTIDE SEQUENCE [LARGE SCALE GENOMIC DNA]</scope>
</reference>
<dbReference type="PANTHER" id="PTHR10721:SF1">
    <property type="entry name" value="MITOCHONDRIAL IMPORT INNER MEMBRANE TRANSLOCASE SUBUNIT TIM44"/>
    <property type="match status" value="1"/>
</dbReference>
<keyword evidence="8" id="KW-1133">Transmembrane helix</keyword>
<dbReference type="InterPro" id="IPR039544">
    <property type="entry name" value="Tim44-like"/>
</dbReference>
<organism evidence="10 11">
    <name type="scientific">Callithrix jacchus</name>
    <name type="common">White-tufted-ear marmoset</name>
    <name type="synonym">Simia Jacchus</name>
    <dbReference type="NCBI Taxonomy" id="9483"/>
    <lineage>
        <taxon>Eukaryota</taxon>
        <taxon>Metazoa</taxon>
        <taxon>Chordata</taxon>
        <taxon>Craniata</taxon>
        <taxon>Vertebrata</taxon>
        <taxon>Euteleostomi</taxon>
        <taxon>Mammalia</taxon>
        <taxon>Eutheria</taxon>
        <taxon>Euarchontoglires</taxon>
        <taxon>Primates</taxon>
        <taxon>Haplorrhini</taxon>
        <taxon>Platyrrhini</taxon>
        <taxon>Cebidae</taxon>
        <taxon>Callitrichinae</taxon>
        <taxon>Callithrix</taxon>
        <taxon>Callithrix</taxon>
    </lineage>
</organism>
<keyword evidence="8" id="KW-0812">Transmembrane</keyword>
<evidence type="ECO:0000256" key="7">
    <source>
        <dbReference type="SAM" id="MobiDB-lite"/>
    </source>
</evidence>
<evidence type="ECO:0000256" key="6">
    <source>
        <dbReference type="ARBA" id="ARBA00023136"/>
    </source>
</evidence>
<reference evidence="10" key="3">
    <citation type="submission" date="2025-09" db="UniProtKB">
        <authorList>
            <consortium name="Ensembl"/>
        </authorList>
    </citation>
    <scope>IDENTIFICATION</scope>
</reference>
<keyword evidence="6 8" id="KW-0472">Membrane</keyword>
<reference evidence="10" key="2">
    <citation type="submission" date="2025-08" db="UniProtKB">
        <authorList>
            <consortium name="Ensembl"/>
        </authorList>
    </citation>
    <scope>IDENTIFICATION</scope>
</reference>
<comment type="similarity">
    <text evidence="2">Belongs to the Tim44 family.</text>
</comment>
<evidence type="ECO:0000259" key="9">
    <source>
        <dbReference type="Pfam" id="PF04280"/>
    </source>
</evidence>
<keyword evidence="4" id="KW-0809">Transit peptide</keyword>
<keyword evidence="11" id="KW-1185">Reference proteome</keyword>
<protein>
    <recommendedName>
        <fullName evidence="9">Tim44-like domain-containing protein</fullName>
    </recommendedName>
</protein>
<dbReference type="GO" id="GO:0051087">
    <property type="term" value="F:protein-folding chaperone binding"/>
    <property type="evidence" value="ECO:0007669"/>
    <property type="project" value="TreeGrafter"/>
</dbReference>
<dbReference type="AlphaFoldDB" id="A0A8I3WTF0"/>
<sequence length="271" mass="31026">MSWGRKGPTEGPSDSGRGQSLQEGSSRKRKCLNQTREALGVVLHKDSRWYQQWKDFKENNLMFNRFFEMKMKFDESDNALIQASMALMDKVTDLLGGLFSKTEMSEVLMEILRVDLAFVKDQFLKQYENDIIPSVLEAMISGELTFWCYEATYSQLAHPIQQAKALGLQFHSRILDIDKVDLAMGKMMRSEACTTAPSFLTHLMTVGSIVIPSFICHTSDLINLEVYKLCRSTQESNLVFFSQLYPCLLLPLLFPSFCLFCAYFAFFPPSF</sequence>
<feature type="region of interest" description="Disordered" evidence="7">
    <location>
        <begin position="1"/>
        <end position="29"/>
    </location>
</feature>
<evidence type="ECO:0000313" key="11">
    <source>
        <dbReference type="Proteomes" id="UP000008225"/>
    </source>
</evidence>
<comment type="subcellular location">
    <subcellularLocation>
        <location evidence="1">Mitochondrion inner membrane</location>
    </subcellularLocation>
</comment>
<dbReference type="GO" id="GO:0005743">
    <property type="term" value="C:mitochondrial inner membrane"/>
    <property type="evidence" value="ECO:0007669"/>
    <property type="project" value="UniProtKB-SubCell"/>
</dbReference>